<protein>
    <submittedName>
        <fullName evidence="1">Uncharacterized protein</fullName>
    </submittedName>
</protein>
<evidence type="ECO:0000313" key="2">
    <source>
        <dbReference type="Proteomes" id="UP000221024"/>
    </source>
</evidence>
<dbReference type="AlphaFoldDB" id="A0A2H3NND0"/>
<proteinExistence type="predicted"/>
<gene>
    <name evidence="1" type="ORF">CRI93_06240</name>
</gene>
<sequence>MLNRFTRFAPFQDIDRRPLPESDQITTYPVRADYQITVPFMHRLPGMQLIAFHQPGPGQRAPDQPRLHVYDEELQRVISLGQPGEWALPNDAFSRHLMQTPLLFEGSHIAPQNPTRVLAPTLYAGMLYRYTRDASGGWTVERLQGRNPGHATHEIVDSPDRPFSLFTSAGIGARYRSASRGVGLLNDGRIVHLSVSEDESGRRQLQLELFSAEGTLHNVGRIDGFEHSETEFQAINQAVNVSLEWIDPENRLYLVDRRSGVPVLRVVTLEETN</sequence>
<reference evidence="1 2" key="1">
    <citation type="submission" date="2017-10" db="EMBL/GenBank/DDBJ databases">
        <title>Draft genome of Longimonas halophila.</title>
        <authorList>
            <person name="Goh K.M."/>
            <person name="Shamsir M.S."/>
            <person name="Lim S.W."/>
        </authorList>
    </citation>
    <scope>NUCLEOTIDE SEQUENCE [LARGE SCALE GENOMIC DNA]</scope>
    <source>
        <strain evidence="1 2">KCTC 42399</strain>
    </source>
</reference>
<dbReference type="Proteomes" id="UP000221024">
    <property type="component" value="Unassembled WGS sequence"/>
</dbReference>
<dbReference type="EMBL" id="PDEP01000004">
    <property type="protein sequence ID" value="PEN08039.1"/>
    <property type="molecule type" value="Genomic_DNA"/>
</dbReference>
<name>A0A2H3NND0_9BACT</name>
<evidence type="ECO:0000313" key="1">
    <source>
        <dbReference type="EMBL" id="PEN08039.1"/>
    </source>
</evidence>
<comment type="caution">
    <text evidence="1">The sequence shown here is derived from an EMBL/GenBank/DDBJ whole genome shotgun (WGS) entry which is preliminary data.</text>
</comment>
<organism evidence="1 2">
    <name type="scientific">Longimonas halophila</name>
    <dbReference type="NCBI Taxonomy" id="1469170"/>
    <lineage>
        <taxon>Bacteria</taxon>
        <taxon>Pseudomonadati</taxon>
        <taxon>Rhodothermota</taxon>
        <taxon>Rhodothermia</taxon>
        <taxon>Rhodothermales</taxon>
        <taxon>Salisaetaceae</taxon>
        <taxon>Longimonas</taxon>
    </lineage>
</organism>
<accession>A0A2H3NND0</accession>
<keyword evidence="2" id="KW-1185">Reference proteome</keyword>